<accession>X6MG46</accession>
<reference evidence="1 2" key="1">
    <citation type="journal article" date="2013" name="Curr. Biol.">
        <title>The Genome of the Foraminiferan Reticulomyxa filosa.</title>
        <authorList>
            <person name="Glockner G."/>
            <person name="Hulsmann N."/>
            <person name="Schleicher M."/>
            <person name="Noegel A.A."/>
            <person name="Eichinger L."/>
            <person name="Gallinger C."/>
            <person name="Pawlowski J."/>
            <person name="Sierra R."/>
            <person name="Euteneuer U."/>
            <person name="Pillet L."/>
            <person name="Moustafa A."/>
            <person name="Platzer M."/>
            <person name="Groth M."/>
            <person name="Szafranski K."/>
            <person name="Schliwa M."/>
        </authorList>
    </citation>
    <scope>NUCLEOTIDE SEQUENCE [LARGE SCALE GENOMIC DNA]</scope>
</reference>
<sequence>MNETRHKWAFVCNFTLIHNNTIKTTGTVEQAFLFEVRIIIISFFCCIPSAQSRTTTVLIAYFSKSVSGLVQEKISLAFLMNFRSEQGRNFSDNFLFFLVHYDLFIFFVPIQNRRMYCICGKINNKAEPNTEAAEEQVFESEEKKDTSIDSKDKKILLSGFLKTRNIERTKHDHKFAFGLKSSWKLRSGYLKKKKSPPLSPLFFFKKKKKLWN</sequence>
<evidence type="ECO:0000313" key="2">
    <source>
        <dbReference type="Proteomes" id="UP000023152"/>
    </source>
</evidence>
<dbReference type="Proteomes" id="UP000023152">
    <property type="component" value="Unassembled WGS sequence"/>
</dbReference>
<evidence type="ECO:0000313" key="1">
    <source>
        <dbReference type="EMBL" id="ETO12988.1"/>
    </source>
</evidence>
<protein>
    <submittedName>
        <fullName evidence="1">Uncharacterized protein</fullName>
    </submittedName>
</protein>
<name>X6MG46_RETFI</name>
<gene>
    <name evidence="1" type="ORF">RFI_24387</name>
</gene>
<comment type="caution">
    <text evidence="1">The sequence shown here is derived from an EMBL/GenBank/DDBJ whole genome shotgun (WGS) entry which is preliminary data.</text>
</comment>
<keyword evidence="2" id="KW-1185">Reference proteome</keyword>
<proteinExistence type="predicted"/>
<dbReference type="EMBL" id="ASPP01020914">
    <property type="protein sequence ID" value="ETO12988.1"/>
    <property type="molecule type" value="Genomic_DNA"/>
</dbReference>
<dbReference type="AlphaFoldDB" id="X6MG46"/>
<organism evidence="1 2">
    <name type="scientific">Reticulomyxa filosa</name>
    <dbReference type="NCBI Taxonomy" id="46433"/>
    <lineage>
        <taxon>Eukaryota</taxon>
        <taxon>Sar</taxon>
        <taxon>Rhizaria</taxon>
        <taxon>Retaria</taxon>
        <taxon>Foraminifera</taxon>
        <taxon>Monothalamids</taxon>
        <taxon>Reticulomyxidae</taxon>
        <taxon>Reticulomyxa</taxon>
    </lineage>
</organism>